<dbReference type="InterPro" id="IPR001830">
    <property type="entry name" value="Glyco_trans_20"/>
</dbReference>
<comment type="caution">
    <text evidence="4">The sequence shown here is derived from an EMBL/GenBank/DDBJ whole genome shotgun (WGS) entry which is preliminary data.</text>
</comment>
<accession>A0AAN6DQL3</accession>
<dbReference type="GO" id="GO:0005992">
    <property type="term" value="P:trehalose biosynthetic process"/>
    <property type="evidence" value="ECO:0007669"/>
    <property type="project" value="InterPro"/>
</dbReference>
<dbReference type="PANTHER" id="PTHR10788:SF75">
    <property type="entry name" value="SYNTHASE SUBUNIT OF TREHALOSE-6-PHOSPHATE SYNTHASE_PHOSPHATASE COMPLEX (EUROFUNG)"/>
    <property type="match status" value="1"/>
</dbReference>
<dbReference type="EMBL" id="MU404360">
    <property type="protein sequence ID" value="KAI1609663.1"/>
    <property type="molecule type" value="Genomic_DNA"/>
</dbReference>
<dbReference type="AlphaFoldDB" id="A0AAN6DQL3"/>
<proteinExistence type="predicted"/>
<dbReference type="Proteomes" id="UP001203852">
    <property type="component" value="Unassembled WGS sequence"/>
</dbReference>
<dbReference type="CDD" id="cd03788">
    <property type="entry name" value="GT20_TPS"/>
    <property type="match status" value="1"/>
</dbReference>
<dbReference type="Pfam" id="PF00982">
    <property type="entry name" value="Glyco_transf_20"/>
    <property type="match status" value="1"/>
</dbReference>
<organism evidence="4 5">
    <name type="scientific">Exophiala viscosa</name>
    <dbReference type="NCBI Taxonomy" id="2486360"/>
    <lineage>
        <taxon>Eukaryota</taxon>
        <taxon>Fungi</taxon>
        <taxon>Dikarya</taxon>
        <taxon>Ascomycota</taxon>
        <taxon>Pezizomycotina</taxon>
        <taxon>Eurotiomycetes</taxon>
        <taxon>Chaetothyriomycetidae</taxon>
        <taxon>Chaetothyriales</taxon>
        <taxon>Herpotrichiellaceae</taxon>
        <taxon>Exophiala</taxon>
    </lineage>
</organism>
<dbReference type="GO" id="GO:0003825">
    <property type="term" value="F:alpha,alpha-trehalose-phosphate synthase (UDP-forming) activity"/>
    <property type="evidence" value="ECO:0007669"/>
    <property type="project" value="TreeGrafter"/>
</dbReference>
<evidence type="ECO:0000256" key="1">
    <source>
        <dbReference type="ARBA" id="ARBA00022676"/>
    </source>
</evidence>
<gene>
    <name evidence="4" type="ORF">EDD36DRAFT_78497</name>
</gene>
<dbReference type="GO" id="GO:0004805">
    <property type="term" value="F:trehalose-phosphatase activity"/>
    <property type="evidence" value="ECO:0007669"/>
    <property type="project" value="TreeGrafter"/>
</dbReference>
<evidence type="ECO:0000313" key="5">
    <source>
        <dbReference type="Proteomes" id="UP001203852"/>
    </source>
</evidence>
<dbReference type="GO" id="GO:0034605">
    <property type="term" value="P:cellular response to heat"/>
    <property type="evidence" value="ECO:0007669"/>
    <property type="project" value="TreeGrafter"/>
</dbReference>
<feature type="region of interest" description="Disordered" evidence="3">
    <location>
        <begin position="485"/>
        <end position="516"/>
    </location>
</feature>
<dbReference type="PANTHER" id="PTHR10788">
    <property type="entry name" value="TREHALOSE-6-PHOSPHATE SYNTHASE"/>
    <property type="match status" value="1"/>
</dbReference>
<name>A0AAN6DQL3_9EURO</name>
<dbReference type="GO" id="GO:0005946">
    <property type="term" value="C:alpha,alpha-trehalose-phosphate synthase complex (UDP-forming)"/>
    <property type="evidence" value="ECO:0007669"/>
    <property type="project" value="TreeGrafter"/>
</dbReference>
<keyword evidence="1" id="KW-0328">Glycosyltransferase</keyword>
<sequence length="524" mass="59330">MQTPPPSPDSFLVMSPPADQRLIVVSNRLPVTIERDSDGKYGFKESSGGLATGMSGVKRESEMVWYGWPGMEIPSDEEPNITRALREEHNAVPILVDDDLAESYYNGFSNSTLWPLLHYQSNAIKFRQDEWKAYQQVNQRFAEKLATDIQDGDFVWIHDYHLMLLPRMLSEAAMKQSKRITIGFFLHTPFPSGDMFKVLPVWDQILEGLVRCKTIGFHTQTYAQNFARTCCDYLNYEQCPTGIERYGNVINLGIYPIGIDVPKFIDHMENKSRQEQVRDMRRSYNVCKLIIGVDRLDYTKGIPQKITAMEHFLDTNPHLVGQVSMIQVAVPSRQSVQDYKDLATDLHLKVEALNRKYGSNDYKPVHLLHQSVPFDQLITMYAASDICFVSSIRDGMNLVSYEYVATQRERKGVLLLSEFAGAAEQLTGSVLFNPWDTDGTVEALRRAVTMGASERSANQKKSEDYVLRNSSSAWGKSFVSDLKSMSGKSVKNGPNVRDFGVEGDMKKGRVPKSNRPPIFSTLTI</sequence>
<evidence type="ECO:0000313" key="4">
    <source>
        <dbReference type="EMBL" id="KAI1609663.1"/>
    </source>
</evidence>
<reference evidence="4" key="1">
    <citation type="journal article" date="2022" name="bioRxiv">
        <title>Deciphering the potential niche of two novel black yeast fungi from a biological soil crust based on their genomes, phenotypes, and melanin regulation.</title>
        <authorList>
            <consortium name="DOE Joint Genome Institute"/>
            <person name="Carr E.C."/>
            <person name="Barton Q."/>
            <person name="Grambo S."/>
            <person name="Sullivan M."/>
            <person name="Renfro C.M."/>
            <person name="Kuo A."/>
            <person name="Pangilinan J."/>
            <person name="Lipzen A."/>
            <person name="Keymanesh K."/>
            <person name="Savage E."/>
            <person name="Barry K."/>
            <person name="Grigoriev I.V."/>
            <person name="Riekhof W.R."/>
            <person name="Harris S.S."/>
        </authorList>
    </citation>
    <scope>NUCLEOTIDE SEQUENCE</scope>
    <source>
        <strain evidence="4">JF 03-4F</strain>
    </source>
</reference>
<dbReference type="GO" id="GO:0005829">
    <property type="term" value="C:cytosol"/>
    <property type="evidence" value="ECO:0007669"/>
    <property type="project" value="TreeGrafter"/>
</dbReference>
<keyword evidence="2" id="KW-0808">Transferase</keyword>
<evidence type="ECO:0000256" key="3">
    <source>
        <dbReference type="SAM" id="MobiDB-lite"/>
    </source>
</evidence>
<evidence type="ECO:0000256" key="2">
    <source>
        <dbReference type="ARBA" id="ARBA00022679"/>
    </source>
</evidence>
<dbReference type="Gene3D" id="3.40.50.2000">
    <property type="entry name" value="Glycogen Phosphorylase B"/>
    <property type="match status" value="2"/>
</dbReference>
<dbReference type="FunFam" id="3.40.50.2000:FF:000010">
    <property type="entry name" value="Alpha,alpha-trehalose-phosphate synthase"/>
    <property type="match status" value="1"/>
</dbReference>
<keyword evidence="5" id="KW-1185">Reference proteome</keyword>
<dbReference type="SUPFAM" id="SSF53756">
    <property type="entry name" value="UDP-Glycosyltransferase/glycogen phosphorylase"/>
    <property type="match status" value="1"/>
</dbReference>
<protein>
    <submittedName>
        <fullName evidence="4">Alpha,alpha-trehalose-phosphate synthase</fullName>
    </submittedName>
</protein>